<keyword evidence="1" id="KW-0238">DNA-binding</keyword>
<dbReference type="AlphaFoldDB" id="T1CP28"/>
<dbReference type="STRING" id="1325130.HFN_2447"/>
<proteinExistence type="predicted"/>
<reference evidence="3 4" key="1">
    <citation type="journal article" date="2013" name="Genome Announc.">
        <title>Draft Genome Sequence of Helicobacter fennelliae Strain MRY12-0050, Isolated from a Bacteremia Patient.</title>
        <authorList>
            <person name="Rimbara E."/>
            <person name="Matsui M."/>
            <person name="Mori S."/>
            <person name="Suzuki S."/>
            <person name="Suzuki M."/>
            <person name="Kim H."/>
            <person name="Sekizuka T."/>
            <person name="Kuroda M."/>
            <person name="Shibayama K."/>
        </authorList>
    </citation>
    <scope>NUCLEOTIDE SEQUENCE [LARGE SCALE GENOMIC DNA]</scope>
    <source>
        <strain evidence="3 4">MRY12-0050</strain>
    </source>
</reference>
<dbReference type="GO" id="GO:0003677">
    <property type="term" value="F:DNA binding"/>
    <property type="evidence" value="ECO:0007669"/>
    <property type="project" value="UniProtKB-KW"/>
</dbReference>
<dbReference type="Pfam" id="PF07282">
    <property type="entry name" value="Cas12f1-like_TNB"/>
    <property type="match status" value="1"/>
</dbReference>
<accession>T1CP28</accession>
<evidence type="ECO:0000259" key="2">
    <source>
        <dbReference type="Pfam" id="PF07282"/>
    </source>
</evidence>
<organism evidence="3 4">
    <name type="scientific">Helicobacter fennelliae MRY12-0050</name>
    <dbReference type="NCBI Taxonomy" id="1325130"/>
    <lineage>
        <taxon>Bacteria</taxon>
        <taxon>Pseudomonadati</taxon>
        <taxon>Campylobacterota</taxon>
        <taxon>Epsilonproteobacteria</taxon>
        <taxon>Campylobacterales</taxon>
        <taxon>Helicobacteraceae</taxon>
        <taxon>Helicobacter</taxon>
    </lineage>
</organism>
<dbReference type="Proteomes" id="UP000018143">
    <property type="component" value="Unassembled WGS sequence"/>
</dbReference>
<keyword evidence="4" id="KW-1185">Reference proteome</keyword>
<evidence type="ECO:0000313" key="4">
    <source>
        <dbReference type="Proteomes" id="UP000018143"/>
    </source>
</evidence>
<dbReference type="eggNOG" id="COG0675">
    <property type="taxonomic scope" value="Bacteria"/>
</dbReference>
<gene>
    <name evidence="3" type="ORF">HFN_2447</name>
</gene>
<dbReference type="EMBL" id="BASD01000005">
    <property type="protein sequence ID" value="GAD18519.1"/>
    <property type="molecule type" value="Genomic_DNA"/>
</dbReference>
<name>T1CP28_9HELI</name>
<comment type="caution">
    <text evidence="3">The sequence shown here is derived from an EMBL/GenBank/DDBJ whole genome shotgun (WGS) entry which is preliminary data.</text>
</comment>
<sequence length="119" mass="13660">MKNNRLAKAISDVSFYEFKRQLQYKSDYHKREIIEADTFYPSSETCSKCGSIKETLTLKERIYECENCGLKIDRDYNASLNLYNLIPQKIGQVLSEFTPADLTALQYDLATNNIANSQG</sequence>
<dbReference type="InterPro" id="IPR010095">
    <property type="entry name" value="Cas12f1-like_TNB"/>
</dbReference>
<evidence type="ECO:0000313" key="3">
    <source>
        <dbReference type="EMBL" id="GAD18519.1"/>
    </source>
</evidence>
<evidence type="ECO:0000256" key="1">
    <source>
        <dbReference type="ARBA" id="ARBA00023125"/>
    </source>
</evidence>
<protein>
    <submittedName>
        <fullName evidence="3">Mobile element protein</fullName>
    </submittedName>
</protein>
<feature type="domain" description="Cas12f1-like TNB" evidence="2">
    <location>
        <begin position="15"/>
        <end position="82"/>
    </location>
</feature>